<dbReference type="InterPro" id="IPR018060">
    <property type="entry name" value="HTH_AraC"/>
</dbReference>
<evidence type="ECO:0000259" key="4">
    <source>
        <dbReference type="PROSITE" id="PS01124"/>
    </source>
</evidence>
<dbReference type="GO" id="GO:0043565">
    <property type="term" value="F:sequence-specific DNA binding"/>
    <property type="evidence" value="ECO:0007669"/>
    <property type="project" value="InterPro"/>
</dbReference>
<dbReference type="InterPro" id="IPR018062">
    <property type="entry name" value="HTH_AraC-typ_CS"/>
</dbReference>
<keyword evidence="3" id="KW-0804">Transcription</keyword>
<evidence type="ECO:0000313" key="5">
    <source>
        <dbReference type="EMBL" id="RKN70040.1"/>
    </source>
</evidence>
<evidence type="ECO:0000256" key="1">
    <source>
        <dbReference type="ARBA" id="ARBA00023015"/>
    </source>
</evidence>
<evidence type="ECO:0000256" key="2">
    <source>
        <dbReference type="ARBA" id="ARBA00023125"/>
    </source>
</evidence>
<dbReference type="PANTHER" id="PTHR43280:SF28">
    <property type="entry name" value="HTH-TYPE TRANSCRIPTIONAL ACTIVATOR RHAS"/>
    <property type="match status" value="1"/>
</dbReference>
<proteinExistence type="predicted"/>
<dbReference type="Pfam" id="PF02311">
    <property type="entry name" value="AraC_binding"/>
    <property type="match status" value="1"/>
</dbReference>
<dbReference type="InterPro" id="IPR003313">
    <property type="entry name" value="AraC-bd"/>
</dbReference>
<dbReference type="AlphaFoldDB" id="A0A3B0BAD5"/>
<keyword evidence="1" id="KW-0805">Transcription regulation</keyword>
<dbReference type="InterPro" id="IPR009057">
    <property type="entry name" value="Homeodomain-like_sf"/>
</dbReference>
<dbReference type="InterPro" id="IPR011051">
    <property type="entry name" value="RmlC_Cupin_sf"/>
</dbReference>
<dbReference type="GO" id="GO:0003700">
    <property type="term" value="F:DNA-binding transcription factor activity"/>
    <property type="evidence" value="ECO:0007669"/>
    <property type="project" value="InterPro"/>
</dbReference>
<dbReference type="PANTHER" id="PTHR43280">
    <property type="entry name" value="ARAC-FAMILY TRANSCRIPTIONAL REGULATOR"/>
    <property type="match status" value="1"/>
</dbReference>
<dbReference type="SUPFAM" id="SSF51182">
    <property type="entry name" value="RmlC-like cupins"/>
    <property type="match status" value="1"/>
</dbReference>
<dbReference type="PROSITE" id="PS00041">
    <property type="entry name" value="HTH_ARAC_FAMILY_1"/>
    <property type="match status" value="1"/>
</dbReference>
<protein>
    <submittedName>
        <fullName evidence="5">AraC family transcriptional regulator</fullName>
    </submittedName>
</protein>
<sequence length="304" mass="34725">MAMFILNESFYVDYLQFKVRWARSMYKPHTYTSDMQYPHTIFWLVYEGSWKLHALDRELVAKPGDLLVFPPNTLIGLNRGENESIRYLSLCVDLKIGNLDLATLYDLPLSTSLSDSPQLESFTSVWLEAVRSFDTLGELITSKMPGLSPAASHTHIIHTDISLSFLGLQGVLYGWLKQLLTIMRSHLPDEPLRFDHRVMKVCDYVRHHIDKPVRLREMADHAHLSPSHLSHLFVKTLGLSPLEYVRQVRLQLAKEMLAHSTSSVKEIAEMIGYGEQSQLSRYFSQSEGMSPLQFRNAATSANSL</sequence>
<organism evidence="5 6">
    <name type="scientific">Paenibacillus ginsengarvi</name>
    <dbReference type="NCBI Taxonomy" id="400777"/>
    <lineage>
        <taxon>Bacteria</taxon>
        <taxon>Bacillati</taxon>
        <taxon>Bacillota</taxon>
        <taxon>Bacilli</taxon>
        <taxon>Bacillales</taxon>
        <taxon>Paenibacillaceae</taxon>
        <taxon>Paenibacillus</taxon>
    </lineage>
</organism>
<dbReference type="Gene3D" id="2.60.120.10">
    <property type="entry name" value="Jelly Rolls"/>
    <property type="match status" value="1"/>
</dbReference>
<evidence type="ECO:0000313" key="6">
    <source>
        <dbReference type="Proteomes" id="UP000282311"/>
    </source>
</evidence>
<feature type="domain" description="HTH araC/xylS-type" evidence="4">
    <location>
        <begin position="199"/>
        <end position="297"/>
    </location>
</feature>
<dbReference type="Gene3D" id="1.10.10.60">
    <property type="entry name" value="Homeodomain-like"/>
    <property type="match status" value="2"/>
</dbReference>
<dbReference type="EMBL" id="RBAH01000033">
    <property type="protein sequence ID" value="RKN70040.1"/>
    <property type="molecule type" value="Genomic_DNA"/>
</dbReference>
<dbReference type="SMART" id="SM00342">
    <property type="entry name" value="HTH_ARAC"/>
    <property type="match status" value="1"/>
</dbReference>
<keyword evidence="2" id="KW-0238">DNA-binding</keyword>
<keyword evidence="6" id="KW-1185">Reference proteome</keyword>
<name>A0A3B0BAD5_9BACL</name>
<gene>
    <name evidence="5" type="ORF">D7M11_30925</name>
</gene>
<dbReference type="Proteomes" id="UP000282311">
    <property type="component" value="Unassembled WGS sequence"/>
</dbReference>
<accession>A0A3B0BAD5</accession>
<dbReference type="InterPro" id="IPR014710">
    <property type="entry name" value="RmlC-like_jellyroll"/>
</dbReference>
<dbReference type="Pfam" id="PF12833">
    <property type="entry name" value="HTH_18"/>
    <property type="match status" value="1"/>
</dbReference>
<dbReference type="PROSITE" id="PS01124">
    <property type="entry name" value="HTH_ARAC_FAMILY_2"/>
    <property type="match status" value="1"/>
</dbReference>
<evidence type="ECO:0000256" key="3">
    <source>
        <dbReference type="ARBA" id="ARBA00023163"/>
    </source>
</evidence>
<reference evidence="5 6" key="1">
    <citation type="journal article" date="2007" name="Int. J. Syst. Evol. Microbiol.">
        <title>Paenibacillus ginsengarvi sp. nov., isolated from soil from ginseng cultivation.</title>
        <authorList>
            <person name="Yoon M.H."/>
            <person name="Ten L.N."/>
            <person name="Im W.T."/>
        </authorList>
    </citation>
    <scope>NUCLEOTIDE SEQUENCE [LARGE SCALE GENOMIC DNA]</scope>
    <source>
        <strain evidence="5 6">KCTC 13059</strain>
    </source>
</reference>
<dbReference type="SUPFAM" id="SSF46689">
    <property type="entry name" value="Homeodomain-like"/>
    <property type="match status" value="2"/>
</dbReference>
<comment type="caution">
    <text evidence="5">The sequence shown here is derived from an EMBL/GenBank/DDBJ whole genome shotgun (WGS) entry which is preliminary data.</text>
</comment>